<dbReference type="OMA" id="ENFYTSC"/>
<evidence type="ECO:0000313" key="6">
    <source>
        <dbReference type="Proteomes" id="UP000008076"/>
    </source>
</evidence>
<dbReference type="Pfam" id="PF02145">
    <property type="entry name" value="Rap_GAP"/>
    <property type="match status" value="1"/>
</dbReference>
<dbReference type="InterPro" id="IPR000331">
    <property type="entry name" value="Rap/Ran_GAP_dom"/>
</dbReference>
<keyword evidence="3" id="KW-0175">Coiled coil</keyword>
<keyword evidence="5" id="KW-0808">Transferase</keyword>
<dbReference type="KEGG" id="edi:EDI_185590"/>
<feature type="repeat" description="ANK" evidence="2">
    <location>
        <begin position="412"/>
        <end position="444"/>
    </location>
</feature>
<dbReference type="InterPro" id="IPR035974">
    <property type="entry name" value="Rap/Ran-GAP_sf"/>
</dbReference>
<dbReference type="InterPro" id="IPR002110">
    <property type="entry name" value="Ankyrin_rpt"/>
</dbReference>
<dbReference type="PROSITE" id="PS50085">
    <property type="entry name" value="RAPGAP"/>
    <property type="match status" value="1"/>
</dbReference>
<dbReference type="GO" id="GO:0005096">
    <property type="term" value="F:GTPase activator activity"/>
    <property type="evidence" value="ECO:0007669"/>
    <property type="project" value="UniProtKB-KW"/>
</dbReference>
<dbReference type="GO" id="GO:0004436">
    <property type="term" value="F:phosphatidylinositol diacylglycerol-lyase activity"/>
    <property type="evidence" value="ECO:0007669"/>
    <property type="project" value="UniProtKB-EC"/>
</dbReference>
<keyword evidence="6" id="KW-1185">Reference proteome</keyword>
<dbReference type="GO" id="GO:0005737">
    <property type="term" value="C:cytoplasm"/>
    <property type="evidence" value="ECO:0007669"/>
    <property type="project" value="TreeGrafter"/>
</dbReference>
<keyword evidence="5" id="KW-0378">Hydrolase</keyword>
<dbReference type="GO" id="GO:0051056">
    <property type="term" value="P:regulation of small GTPase mediated signal transduction"/>
    <property type="evidence" value="ECO:0007669"/>
    <property type="project" value="InterPro"/>
</dbReference>
<evidence type="ECO:0000256" key="2">
    <source>
        <dbReference type="PROSITE-ProRule" id="PRU00023"/>
    </source>
</evidence>
<keyword evidence="5" id="KW-0456">Lyase</keyword>
<dbReference type="PROSITE" id="PS50088">
    <property type="entry name" value="ANK_REPEAT"/>
    <property type="match status" value="3"/>
</dbReference>
<dbReference type="OrthoDB" id="2499658at2759"/>
<accession>B0EVF0</accession>
<dbReference type="SUPFAM" id="SSF48403">
    <property type="entry name" value="Ankyrin repeat"/>
    <property type="match status" value="1"/>
</dbReference>
<feature type="repeat" description="ANK" evidence="2">
    <location>
        <begin position="269"/>
        <end position="301"/>
    </location>
</feature>
<dbReference type="Proteomes" id="UP000008076">
    <property type="component" value="Unassembled WGS sequence"/>
</dbReference>
<dbReference type="PROSITE" id="PS50297">
    <property type="entry name" value="ANK_REP_REGION"/>
    <property type="match status" value="2"/>
</dbReference>
<dbReference type="PANTHER" id="PTHR15711">
    <property type="entry name" value="RAP GTPASE-ACTIVATING PROTEIN"/>
    <property type="match status" value="1"/>
</dbReference>
<gene>
    <name evidence="5" type="ORF">EDI_185590</name>
</gene>
<keyword evidence="1" id="KW-0343">GTPase activation</keyword>
<reference evidence="6" key="1">
    <citation type="submission" date="2007-12" db="EMBL/GenBank/DDBJ databases">
        <title>Annotation of Entamoeba dispar SAW760.</title>
        <authorList>
            <person name="Lorenzi H."/>
            <person name="Inman J."/>
            <person name="Schobel S."/>
            <person name="Amedeo P."/>
            <person name="Caler E."/>
        </authorList>
    </citation>
    <scope>NUCLEOTIDE SEQUENCE [LARGE SCALE GENOMIC DNA]</scope>
    <source>
        <strain evidence="6">ATCC PRA-260 / SAW760</strain>
    </source>
</reference>
<dbReference type="EC" id="4.6.1.13" evidence="5"/>
<evidence type="ECO:0000313" key="5">
    <source>
        <dbReference type="EMBL" id="EDR21500.1"/>
    </source>
</evidence>
<feature type="domain" description="Rap-GAP" evidence="4">
    <location>
        <begin position="632"/>
        <end position="854"/>
    </location>
</feature>
<dbReference type="SUPFAM" id="SSF111347">
    <property type="entry name" value="Rap/Ran-GAP"/>
    <property type="match status" value="1"/>
</dbReference>
<dbReference type="Pfam" id="PF12796">
    <property type="entry name" value="Ank_2"/>
    <property type="match status" value="2"/>
</dbReference>
<dbReference type="EC" id="2.7.11.1" evidence="5"/>
<dbReference type="GeneID" id="5914397"/>
<dbReference type="Gene3D" id="3.40.50.11210">
    <property type="entry name" value="Rap/Ran-GAP"/>
    <property type="match status" value="1"/>
</dbReference>
<dbReference type="eggNOG" id="KOG4177">
    <property type="taxonomic scope" value="Eukaryota"/>
</dbReference>
<dbReference type="AlphaFoldDB" id="B0EVF0"/>
<proteinExistence type="predicted"/>
<keyword evidence="2" id="KW-0040">ANK repeat</keyword>
<dbReference type="RefSeq" id="XP_001742021.1">
    <property type="nucleotide sequence ID" value="XM_001741969.1"/>
</dbReference>
<dbReference type="Gene3D" id="1.25.40.20">
    <property type="entry name" value="Ankyrin repeat-containing domain"/>
    <property type="match status" value="1"/>
</dbReference>
<dbReference type="InterPro" id="IPR050989">
    <property type="entry name" value="Rap1_Ran_GAP"/>
</dbReference>
<evidence type="ECO:0000259" key="4">
    <source>
        <dbReference type="PROSITE" id="PS50085"/>
    </source>
</evidence>
<dbReference type="eggNOG" id="KOG3686">
    <property type="taxonomic scope" value="Eukaryota"/>
</dbReference>
<protein>
    <submittedName>
        <fullName evidence="5">Rap GTPase-activating protein, putative</fullName>
        <ecNumber evidence="5">2.7.11.1</ecNumber>
        <ecNumber evidence="5">3.1.1.4</ecNumber>
        <ecNumber evidence="5">4.6.1.13</ecNumber>
    </submittedName>
</protein>
<dbReference type="EMBL" id="DS551059">
    <property type="protein sequence ID" value="EDR21500.1"/>
    <property type="molecule type" value="Genomic_DNA"/>
</dbReference>
<name>B0EVF0_ENTDS</name>
<dbReference type="PANTHER" id="PTHR15711:SF22">
    <property type="entry name" value="RAP-GAP DOMAIN-CONTAINING PROTEIN"/>
    <property type="match status" value="1"/>
</dbReference>
<feature type="repeat" description="ANK" evidence="2">
    <location>
        <begin position="302"/>
        <end position="336"/>
    </location>
</feature>
<sequence length="858" mass="99035">MIESKRNCMINNSKEKKFKIMKKLKKKKNLVFSLMSQLPQKSFIGRRRPVTLVGNSQTSLTEGLENSSVIKTEGIENRNSGNSDTHSNGTIERIDKLTQRIVQLEEVVHNLTEENTRLQEQISEVPRTPQQINKEFEYFCNQMPIRGRSFITGQIDTRTTFIQRKITVNFPSEFPEEPVVFVFHLSITGSSNKVTNIVKDVSGFTVDFGGAIKDVATIFWIAYIPIKVKNKFIELINTLNNSNNMTSKQIENIISTYIKKQGVEDEDKDGNTLLHHLVILNQPKMIELVLNKGANVNALNKFKYSPLHTALSQNEINIEVVSKLLEYHPDIHIKNETMRTPLHYLCRNIQLEKNISILYRLISNEKEPKTYINEISKIGESSLTCVCSTSMNEEAIKYLCENGANVNQITENGTFPLYYAVKNKRIDIMQILLKYGADIDMTFKGKPIMKMAEENGQMEELVSLIEDKYSLSILSNEEIKRKQNTFDTPKKLIETWTNNTTQSKIILINQNTLPDYHIENFYTSCTHKYDELMNKNYHDVTLPITYYQNFIKPFPHYHYCILRTDIHTGTKENIIITIKQDSNDKKFIVWTKRSTIRKTAPIGINDIQILKEFGYKGSKAIPISLIDINNKIEKFENYFIIKDYKFGILYAKEGQTIETEFFNNKIGSNHFEKFLELLGKKIKLQGYNGFAGGLDTKHQLTGEYSYVSSFSDDKISIMYHIATYLPWSDNNPQQLDKKKHIGNDIVVLIFKEYRGKPDLIDISSFKTQFNHAFIIVGYDLNQPENEIPKYSVNIMCKHDISPFPPFITTDQYTHSQLFSNFLIAKLINAEVASRESSQFRTKNVMIRGKLLNEMVEGN</sequence>
<dbReference type="GO" id="GO:0004674">
    <property type="term" value="F:protein serine/threonine kinase activity"/>
    <property type="evidence" value="ECO:0007669"/>
    <property type="project" value="UniProtKB-EC"/>
</dbReference>
<organism evidence="6">
    <name type="scientific">Entamoeba dispar (strain ATCC PRA-260 / SAW760)</name>
    <dbReference type="NCBI Taxonomy" id="370354"/>
    <lineage>
        <taxon>Eukaryota</taxon>
        <taxon>Amoebozoa</taxon>
        <taxon>Evosea</taxon>
        <taxon>Archamoebae</taxon>
        <taxon>Mastigamoebida</taxon>
        <taxon>Entamoebidae</taxon>
        <taxon>Entamoeba</taxon>
    </lineage>
</organism>
<dbReference type="SMART" id="SM00248">
    <property type="entry name" value="ANK"/>
    <property type="match status" value="5"/>
</dbReference>
<dbReference type="EC" id="3.1.1.4" evidence="5"/>
<dbReference type="GO" id="GO:0004623">
    <property type="term" value="F:phospholipase A2 activity"/>
    <property type="evidence" value="ECO:0007669"/>
    <property type="project" value="UniProtKB-EC"/>
</dbReference>
<evidence type="ECO:0000256" key="3">
    <source>
        <dbReference type="SAM" id="Coils"/>
    </source>
</evidence>
<evidence type="ECO:0000256" key="1">
    <source>
        <dbReference type="ARBA" id="ARBA00022468"/>
    </source>
</evidence>
<dbReference type="VEuPathDB" id="AmoebaDB:EDI_185590"/>
<feature type="coiled-coil region" evidence="3">
    <location>
        <begin position="94"/>
        <end position="121"/>
    </location>
</feature>
<dbReference type="InterPro" id="IPR036770">
    <property type="entry name" value="Ankyrin_rpt-contain_sf"/>
</dbReference>